<evidence type="ECO:0000313" key="1">
    <source>
        <dbReference type="EMBL" id="RRD06263.1"/>
    </source>
</evidence>
<name>A0A3P1TCN8_9ACTN</name>
<dbReference type="EMBL" id="RQZG01000003">
    <property type="protein sequence ID" value="RRD06263.1"/>
    <property type="molecule type" value="Genomic_DNA"/>
</dbReference>
<dbReference type="AlphaFoldDB" id="A0A3P1TCN8"/>
<comment type="caution">
    <text evidence="1">The sequence shown here is derived from an EMBL/GenBank/DDBJ whole genome shotgun (WGS) entry which is preliminary data.</text>
</comment>
<protein>
    <submittedName>
        <fullName evidence="1">DUF4303 domain-containing protein</fullName>
    </submittedName>
</protein>
<evidence type="ECO:0000313" key="2">
    <source>
        <dbReference type="Proteomes" id="UP000280819"/>
    </source>
</evidence>
<organism evidence="1 2">
    <name type="scientific">Arachnia propionica</name>
    <dbReference type="NCBI Taxonomy" id="1750"/>
    <lineage>
        <taxon>Bacteria</taxon>
        <taxon>Bacillati</taxon>
        <taxon>Actinomycetota</taxon>
        <taxon>Actinomycetes</taxon>
        <taxon>Propionibacteriales</taxon>
        <taxon>Propionibacteriaceae</taxon>
        <taxon>Arachnia</taxon>
    </lineage>
</organism>
<proteinExistence type="predicted"/>
<sequence length="178" mass="19843">MIDLASVKCLAEEQMVRELRRVRAEYPQEHIYAGMFFLFYGDGERLYWPCVAVGTEESLAKVQEQYLARGGDGDPATLRFSAADLPHMAEPDEKEAGLAVEASNEAAALGDEDAWGEYYDRFVAVFPEAARAARRRAVAEGLIDEECVLLALDEDLELLRASLTREQLASHFPELLDA</sequence>
<reference evidence="1 2" key="1">
    <citation type="submission" date="2018-11" db="EMBL/GenBank/DDBJ databases">
        <title>Genomes From Bacteria Associated with the Canine Oral Cavity: a Test Case for Automated Genome-Based Taxonomic Assignment.</title>
        <authorList>
            <person name="Coil D.A."/>
            <person name="Jospin G."/>
            <person name="Darling A.E."/>
            <person name="Wallis C."/>
            <person name="Davis I.J."/>
            <person name="Harris S."/>
            <person name="Eisen J.A."/>
            <person name="Holcombe L.J."/>
            <person name="O'Flynn C."/>
        </authorList>
    </citation>
    <scope>NUCLEOTIDE SEQUENCE [LARGE SCALE GENOMIC DNA]</scope>
    <source>
        <strain evidence="1 2">OH887_COT-365</strain>
    </source>
</reference>
<dbReference type="RefSeq" id="WP_124843111.1">
    <property type="nucleotide sequence ID" value="NZ_RQZG01000003.1"/>
</dbReference>
<dbReference type="OrthoDB" id="5186094at2"/>
<accession>A0A3P1TCN8</accession>
<dbReference type="Proteomes" id="UP000280819">
    <property type="component" value="Unassembled WGS sequence"/>
</dbReference>
<gene>
    <name evidence="1" type="ORF">EII34_03850</name>
</gene>